<organism evidence="1 2">
    <name type="scientific">Siphonobacter aquaeclarae</name>
    <dbReference type="NCBI Taxonomy" id="563176"/>
    <lineage>
        <taxon>Bacteria</taxon>
        <taxon>Pseudomonadati</taxon>
        <taxon>Bacteroidota</taxon>
        <taxon>Cytophagia</taxon>
        <taxon>Cytophagales</taxon>
        <taxon>Cytophagaceae</taxon>
        <taxon>Siphonobacter</taxon>
    </lineage>
</organism>
<dbReference type="Proteomes" id="UP000198901">
    <property type="component" value="Unassembled WGS sequence"/>
</dbReference>
<dbReference type="STRING" id="563176.SAMN04488090_3546"/>
<sequence>MTQQPIYELTIQPYPALPEQRRREASQVYFSNLKKTVEFLLTSLQIHGWEPRLSYSTIYRNLQLRDKFFQDYEVSGVKFFRVTIARQVLNPVLPTVEMDDFPRRRGII</sequence>
<evidence type="ECO:0000313" key="2">
    <source>
        <dbReference type="Proteomes" id="UP000198901"/>
    </source>
</evidence>
<reference evidence="1 2" key="1">
    <citation type="submission" date="2016-10" db="EMBL/GenBank/DDBJ databases">
        <authorList>
            <person name="de Groot N.N."/>
        </authorList>
    </citation>
    <scope>NUCLEOTIDE SEQUENCE [LARGE SCALE GENOMIC DNA]</scope>
    <source>
        <strain evidence="1 2">DSM 21668</strain>
    </source>
</reference>
<dbReference type="EMBL" id="FNGS01000006">
    <property type="protein sequence ID" value="SDM46624.1"/>
    <property type="molecule type" value="Genomic_DNA"/>
</dbReference>
<accession>A0A1G9TGK7</accession>
<protein>
    <submittedName>
        <fullName evidence="1">Uncharacterized protein</fullName>
    </submittedName>
</protein>
<dbReference type="AlphaFoldDB" id="A0A1G9TGK7"/>
<evidence type="ECO:0000313" key="1">
    <source>
        <dbReference type="EMBL" id="SDM46624.1"/>
    </source>
</evidence>
<dbReference type="OrthoDB" id="959784at2"/>
<dbReference type="RefSeq" id="WP_093205218.1">
    <property type="nucleotide sequence ID" value="NZ_FNGS01000006.1"/>
</dbReference>
<keyword evidence="2" id="KW-1185">Reference proteome</keyword>
<proteinExistence type="predicted"/>
<gene>
    <name evidence="1" type="ORF">SAMN04488090_3546</name>
</gene>
<name>A0A1G9TGK7_9BACT</name>